<evidence type="ECO:0000313" key="2">
    <source>
        <dbReference type="WBParaSite" id="jg21416"/>
    </source>
</evidence>
<evidence type="ECO:0000313" key="1">
    <source>
        <dbReference type="Proteomes" id="UP000887574"/>
    </source>
</evidence>
<name>A0A915DP32_9BILA</name>
<organism evidence="1 2">
    <name type="scientific">Ditylenchus dipsaci</name>
    <dbReference type="NCBI Taxonomy" id="166011"/>
    <lineage>
        <taxon>Eukaryota</taxon>
        <taxon>Metazoa</taxon>
        <taxon>Ecdysozoa</taxon>
        <taxon>Nematoda</taxon>
        <taxon>Chromadorea</taxon>
        <taxon>Rhabditida</taxon>
        <taxon>Tylenchina</taxon>
        <taxon>Tylenchomorpha</taxon>
        <taxon>Sphaerularioidea</taxon>
        <taxon>Anguinidae</taxon>
        <taxon>Anguininae</taxon>
        <taxon>Ditylenchus</taxon>
    </lineage>
</organism>
<accession>A0A915DP32</accession>
<proteinExistence type="predicted"/>
<dbReference type="AlphaFoldDB" id="A0A915DP32"/>
<sequence length="80" mass="8920">MHLEAVLLIKTLLANTKSPLMACTLALKTAKASLLYLFDELISSSQVPIFAADNLHVLPWLCWNRKTLVPIGCCFKKYAN</sequence>
<dbReference type="Proteomes" id="UP000887574">
    <property type="component" value="Unplaced"/>
</dbReference>
<keyword evidence="1" id="KW-1185">Reference proteome</keyword>
<reference evidence="2" key="1">
    <citation type="submission" date="2022-11" db="UniProtKB">
        <authorList>
            <consortium name="WormBaseParasite"/>
        </authorList>
    </citation>
    <scope>IDENTIFICATION</scope>
</reference>
<dbReference type="WBParaSite" id="jg21416">
    <property type="protein sequence ID" value="jg21416"/>
    <property type="gene ID" value="jg21416"/>
</dbReference>
<protein>
    <submittedName>
        <fullName evidence="2">Uncharacterized protein</fullName>
    </submittedName>
</protein>